<organism evidence="1 2">
    <name type="scientific">Strongyloides papillosus</name>
    <name type="common">Intestinal threadworm</name>
    <dbReference type="NCBI Taxonomy" id="174720"/>
    <lineage>
        <taxon>Eukaryota</taxon>
        <taxon>Metazoa</taxon>
        <taxon>Ecdysozoa</taxon>
        <taxon>Nematoda</taxon>
        <taxon>Chromadorea</taxon>
        <taxon>Rhabditida</taxon>
        <taxon>Tylenchina</taxon>
        <taxon>Panagrolaimomorpha</taxon>
        <taxon>Strongyloidoidea</taxon>
        <taxon>Strongyloididae</taxon>
        <taxon>Strongyloides</taxon>
    </lineage>
</organism>
<dbReference type="AlphaFoldDB" id="A0A0N5BLW9"/>
<keyword evidence="1" id="KW-1185">Reference proteome</keyword>
<dbReference type="SUPFAM" id="SSF50630">
    <property type="entry name" value="Acid proteases"/>
    <property type="match status" value="1"/>
</dbReference>
<protein>
    <submittedName>
        <fullName evidence="2">Peptidase A2 domain-containing protein</fullName>
    </submittedName>
</protein>
<dbReference type="PROSITE" id="PS00141">
    <property type="entry name" value="ASP_PROTEASE"/>
    <property type="match status" value="1"/>
</dbReference>
<dbReference type="WBParaSite" id="SPAL_0000691500.1">
    <property type="protein sequence ID" value="SPAL_0000691500.1"/>
    <property type="gene ID" value="SPAL_0000691500"/>
</dbReference>
<accession>A0A0N5BLW9</accession>
<dbReference type="InterPro" id="IPR001969">
    <property type="entry name" value="Aspartic_peptidase_AS"/>
</dbReference>
<sequence length="340" mass="39721">MRQYSVYPQYGSYRHMPMMPVYNSNVKIDAYDPNESFKLFYERFESMLLLNGVFSHLKLSMLKLHLKERVANDVQTQREIKNDHKRLVDYLKRNYTGEESIAAACQKLLSLKINRSVDIINVGNEKSRLVDVIYVEESHEDKLRRKRRHLAELLPVGIVRSLIKHDRPLFEPFDHTILVAKDYWDDMNAGSKMVKNDKGRNERTGKFQGTSNFCSKKGHKEIDCRDKKKRERSSLKEINFINKDDKHSDVKKTNATDMMKGEINLVKPNNNKLPIIQVKINNGESIKMLVDTGSEITILPMKFKNDNCYVNDDDVMYVKTLNDNGAIKSYKTKKEMEFKV</sequence>
<dbReference type="GO" id="GO:0004190">
    <property type="term" value="F:aspartic-type endopeptidase activity"/>
    <property type="evidence" value="ECO:0007669"/>
    <property type="project" value="InterPro"/>
</dbReference>
<evidence type="ECO:0000313" key="2">
    <source>
        <dbReference type="WBParaSite" id="SPAL_0000691500.1"/>
    </source>
</evidence>
<name>A0A0N5BLW9_STREA</name>
<dbReference type="Proteomes" id="UP000046392">
    <property type="component" value="Unplaced"/>
</dbReference>
<proteinExistence type="predicted"/>
<reference evidence="2" key="1">
    <citation type="submission" date="2017-02" db="UniProtKB">
        <authorList>
            <consortium name="WormBaseParasite"/>
        </authorList>
    </citation>
    <scope>IDENTIFICATION</scope>
</reference>
<evidence type="ECO:0000313" key="1">
    <source>
        <dbReference type="Proteomes" id="UP000046392"/>
    </source>
</evidence>
<dbReference type="InterPro" id="IPR021109">
    <property type="entry name" value="Peptidase_aspartic_dom_sf"/>
</dbReference>
<dbReference type="GO" id="GO:0006508">
    <property type="term" value="P:proteolysis"/>
    <property type="evidence" value="ECO:0007669"/>
    <property type="project" value="InterPro"/>
</dbReference>
<dbReference type="Gene3D" id="2.40.70.10">
    <property type="entry name" value="Acid Proteases"/>
    <property type="match status" value="1"/>
</dbReference>